<comment type="caution">
    <text evidence="1">The sequence shown here is derived from an EMBL/GenBank/DDBJ whole genome shotgun (WGS) entry which is preliminary data.</text>
</comment>
<accession>A0AAN7S7V7</accession>
<dbReference type="EMBL" id="JAUNZN010000001">
    <property type="protein sequence ID" value="KAK4831290.1"/>
    <property type="molecule type" value="Genomic_DNA"/>
</dbReference>
<dbReference type="AlphaFoldDB" id="A0AAN7S7V7"/>
<name>A0AAN7S7V7_MYCAM</name>
<evidence type="ECO:0000313" key="1">
    <source>
        <dbReference type="EMBL" id="KAK4831290.1"/>
    </source>
</evidence>
<reference evidence="1 2" key="1">
    <citation type="journal article" date="2023" name="J. Hered.">
        <title>Chromosome-level genome of the wood stork (Mycteria americana) provides insight into avian chromosome evolution.</title>
        <authorList>
            <person name="Flamio R. Jr."/>
            <person name="Ramstad K.M."/>
        </authorList>
    </citation>
    <scope>NUCLEOTIDE SEQUENCE [LARGE SCALE GENOMIC DNA]</scope>
    <source>
        <strain evidence="1">JAX WOST 10</strain>
    </source>
</reference>
<protein>
    <submittedName>
        <fullName evidence="1">Uncharacterized protein</fullName>
    </submittedName>
</protein>
<organism evidence="1 2">
    <name type="scientific">Mycteria americana</name>
    <name type="common">Wood stork</name>
    <dbReference type="NCBI Taxonomy" id="33587"/>
    <lineage>
        <taxon>Eukaryota</taxon>
        <taxon>Metazoa</taxon>
        <taxon>Chordata</taxon>
        <taxon>Craniata</taxon>
        <taxon>Vertebrata</taxon>
        <taxon>Euteleostomi</taxon>
        <taxon>Archelosauria</taxon>
        <taxon>Archosauria</taxon>
        <taxon>Dinosauria</taxon>
        <taxon>Saurischia</taxon>
        <taxon>Theropoda</taxon>
        <taxon>Coelurosauria</taxon>
        <taxon>Aves</taxon>
        <taxon>Neognathae</taxon>
        <taxon>Neoaves</taxon>
        <taxon>Aequornithes</taxon>
        <taxon>Ciconiiformes</taxon>
        <taxon>Ciconiidae</taxon>
        <taxon>Mycteria</taxon>
    </lineage>
</organism>
<proteinExistence type="predicted"/>
<evidence type="ECO:0000313" key="2">
    <source>
        <dbReference type="Proteomes" id="UP001333110"/>
    </source>
</evidence>
<dbReference type="Proteomes" id="UP001333110">
    <property type="component" value="Unassembled WGS sequence"/>
</dbReference>
<gene>
    <name evidence="1" type="ORF">QYF61_016760</name>
</gene>
<sequence length="61" mass="6880">MFSHTENEALKQLTALGGRTAALRDLNMLEKQGGRNIMEFSNGKCEVPHLDWNNPMQQHGL</sequence>
<keyword evidence="2" id="KW-1185">Reference proteome</keyword>